<dbReference type="CDD" id="cd07344">
    <property type="entry name" value="M48_yhfN_like"/>
    <property type="match status" value="1"/>
</dbReference>
<keyword evidence="3" id="KW-1185">Reference proteome</keyword>
<dbReference type="EMBL" id="JABWMH010000004">
    <property type="protein sequence ID" value="NVD28902.1"/>
    <property type="molecule type" value="Genomic_DNA"/>
</dbReference>
<dbReference type="PANTHER" id="PTHR30399">
    <property type="entry name" value="UNCHARACTERIZED PROTEIN YGJP"/>
    <property type="match status" value="1"/>
</dbReference>
<dbReference type="RefSeq" id="WP_176280353.1">
    <property type="nucleotide sequence ID" value="NZ_JABWMH010000004.1"/>
</dbReference>
<sequence length="248" mass="28090">MLSFSKARSEAQEIFLDGKSYPLQIRRSKQARSIIVSADTVKRVVCLTMPVYASEDQALRFARSKSGWLNARFAEAVPPVPVEHGSQIAFLGEPHIIRWSPDFARAPLLGEGEIRLGGPQEHVETRILRWLKAQARTVYADDLAFYCERAGTDLPKLAVGDARRRWGSCSGRKSIRLSWRLVMAPPHVRRSVVAHEVAHLTHMDHSPRFYALLDRIFESDRRVADRWLKQHGRGLHMVGVEQPAPLAD</sequence>
<dbReference type="Gene3D" id="3.30.2010.10">
    <property type="entry name" value="Metalloproteases ('zincins'), catalytic domain"/>
    <property type="match status" value="1"/>
</dbReference>
<dbReference type="InterPro" id="IPR002725">
    <property type="entry name" value="YgjP-like_metallopeptidase"/>
</dbReference>
<gene>
    <name evidence="2" type="ORF">HUO14_13455</name>
</gene>
<evidence type="ECO:0000313" key="3">
    <source>
        <dbReference type="Proteomes" id="UP000652427"/>
    </source>
</evidence>
<dbReference type="Proteomes" id="UP000652427">
    <property type="component" value="Unassembled WGS sequence"/>
</dbReference>
<feature type="domain" description="YgjP-like metallopeptidase" evidence="1">
    <location>
        <begin position="40"/>
        <end position="231"/>
    </location>
</feature>
<evidence type="ECO:0000313" key="2">
    <source>
        <dbReference type="EMBL" id="NVD28902.1"/>
    </source>
</evidence>
<dbReference type="InterPro" id="IPR053136">
    <property type="entry name" value="UTP_pyrophosphatase-like"/>
</dbReference>
<comment type="caution">
    <text evidence="2">The sequence shown here is derived from an EMBL/GenBank/DDBJ whole genome shotgun (WGS) entry which is preliminary data.</text>
</comment>
<dbReference type="Pfam" id="PF01863">
    <property type="entry name" value="YgjP-like"/>
    <property type="match status" value="1"/>
</dbReference>
<reference evidence="2 3" key="1">
    <citation type="submission" date="2020-06" db="EMBL/GenBank/DDBJ databases">
        <authorList>
            <person name="Kim S.-J."/>
            <person name="Park S.-J."/>
        </authorList>
    </citation>
    <scope>NUCLEOTIDE SEQUENCE [LARGE SCALE GENOMIC DNA]</scope>
    <source>
        <strain evidence="2 3">SW-151</strain>
    </source>
</reference>
<dbReference type="PANTHER" id="PTHR30399:SF1">
    <property type="entry name" value="UTP PYROPHOSPHATASE"/>
    <property type="match status" value="1"/>
</dbReference>
<proteinExistence type="predicted"/>
<organism evidence="2 3">
    <name type="scientific">Parasphingorhabdus flavimaris</name>
    <dbReference type="NCBI Taxonomy" id="266812"/>
    <lineage>
        <taxon>Bacteria</taxon>
        <taxon>Pseudomonadati</taxon>
        <taxon>Pseudomonadota</taxon>
        <taxon>Alphaproteobacteria</taxon>
        <taxon>Sphingomonadales</taxon>
        <taxon>Sphingomonadaceae</taxon>
        <taxon>Parasphingorhabdus</taxon>
    </lineage>
</organism>
<evidence type="ECO:0000259" key="1">
    <source>
        <dbReference type="Pfam" id="PF01863"/>
    </source>
</evidence>
<protein>
    <submittedName>
        <fullName evidence="2">M48 family metallopeptidase</fullName>
    </submittedName>
</protein>
<name>A0ABX2N5H9_9SPHN</name>
<accession>A0ABX2N5H9</accession>